<name>A0A5R9DXJ4_9ACTN</name>
<dbReference type="Pfam" id="PF13466">
    <property type="entry name" value="STAS_2"/>
    <property type="match status" value="1"/>
</dbReference>
<comment type="caution">
    <text evidence="2">The sequence shown here is derived from an EMBL/GenBank/DDBJ whole genome shotgun (WGS) entry which is preliminary data.</text>
</comment>
<dbReference type="RefSeq" id="WP_138051747.1">
    <property type="nucleotide sequence ID" value="NZ_VAWE01000001.1"/>
</dbReference>
<sequence length="123" mass="13199">MRVPSAVKEFTVAAEDITPSARPIITVSTADGLRAEVVLTGDIGAATLRELEERLDARPLAEAAEWVVDMSEVTHLDLACAYALLRAAGLRAKPAELTIRGARRTVRRTLRHAGLDAVATIVE</sequence>
<organism evidence="2 3">
    <name type="scientific">Streptomyces marianii</name>
    <dbReference type="NCBI Taxonomy" id="1817406"/>
    <lineage>
        <taxon>Bacteria</taxon>
        <taxon>Bacillati</taxon>
        <taxon>Actinomycetota</taxon>
        <taxon>Actinomycetes</taxon>
        <taxon>Kitasatosporales</taxon>
        <taxon>Streptomycetaceae</taxon>
        <taxon>Streptomyces</taxon>
    </lineage>
</organism>
<dbReference type="InterPro" id="IPR002645">
    <property type="entry name" value="STAS_dom"/>
</dbReference>
<dbReference type="InterPro" id="IPR036513">
    <property type="entry name" value="STAS_dom_sf"/>
</dbReference>
<dbReference type="EMBL" id="VAWE01000001">
    <property type="protein sequence ID" value="TLQ42338.1"/>
    <property type="molecule type" value="Genomic_DNA"/>
</dbReference>
<dbReference type="AlphaFoldDB" id="A0A5R9DXJ4"/>
<dbReference type="Proteomes" id="UP000305921">
    <property type="component" value="Unassembled WGS sequence"/>
</dbReference>
<evidence type="ECO:0000259" key="1">
    <source>
        <dbReference type="PROSITE" id="PS50801"/>
    </source>
</evidence>
<gene>
    <name evidence="2" type="ORF">FEF34_03110</name>
</gene>
<dbReference type="PROSITE" id="PS50801">
    <property type="entry name" value="STAS"/>
    <property type="match status" value="1"/>
</dbReference>
<reference evidence="2 3" key="1">
    <citation type="submission" date="2019-05" db="EMBL/GenBank/DDBJ databases">
        <title>Streptomyces marianii sp. nov., a novel marine actinomycete from southern coast of India.</title>
        <authorList>
            <person name="Iniyan A.M."/>
            <person name="Wink J."/>
            <person name="Ramprasad E."/>
            <person name="Ramana C.V."/>
            <person name="Bunk B."/>
            <person name="Sproer C."/>
            <person name="Joseph F.-J.R.S."/>
            <person name="Vincent S.G.P."/>
        </authorList>
    </citation>
    <scope>NUCLEOTIDE SEQUENCE [LARGE SCALE GENOMIC DNA]</scope>
    <source>
        <strain evidence="2 3">ICN19</strain>
    </source>
</reference>
<evidence type="ECO:0000313" key="3">
    <source>
        <dbReference type="Proteomes" id="UP000305921"/>
    </source>
</evidence>
<feature type="domain" description="STAS" evidence="1">
    <location>
        <begin position="37"/>
        <end position="123"/>
    </location>
</feature>
<dbReference type="Gene3D" id="3.30.750.24">
    <property type="entry name" value="STAS domain"/>
    <property type="match status" value="1"/>
</dbReference>
<keyword evidence="3" id="KW-1185">Reference proteome</keyword>
<dbReference type="OrthoDB" id="4298794at2"/>
<dbReference type="InterPro" id="IPR058548">
    <property type="entry name" value="MlaB-like_STAS"/>
</dbReference>
<accession>A0A5R9DXJ4</accession>
<evidence type="ECO:0000313" key="2">
    <source>
        <dbReference type="EMBL" id="TLQ42338.1"/>
    </source>
</evidence>
<dbReference type="CDD" id="cd07043">
    <property type="entry name" value="STAS_anti-anti-sigma_factors"/>
    <property type="match status" value="1"/>
</dbReference>
<dbReference type="SUPFAM" id="SSF52091">
    <property type="entry name" value="SpoIIaa-like"/>
    <property type="match status" value="1"/>
</dbReference>
<protein>
    <submittedName>
        <fullName evidence="2">STAS domain-containing protein</fullName>
    </submittedName>
</protein>
<proteinExistence type="predicted"/>